<evidence type="ECO:0000259" key="6">
    <source>
        <dbReference type="Pfam" id="PF00884"/>
    </source>
</evidence>
<dbReference type="Proteomes" id="UP000554235">
    <property type="component" value="Unassembled WGS sequence"/>
</dbReference>
<proteinExistence type="inferred from homology"/>
<feature type="signal peptide" evidence="5">
    <location>
        <begin position="1"/>
        <end position="21"/>
    </location>
</feature>
<dbReference type="Gene3D" id="3.40.720.10">
    <property type="entry name" value="Alkaline Phosphatase, subunit A"/>
    <property type="match status" value="1"/>
</dbReference>
<keyword evidence="3" id="KW-0378">Hydrolase</keyword>
<dbReference type="AlphaFoldDB" id="A0A8H4PER3"/>
<keyword evidence="8" id="KW-1185">Reference proteome</keyword>
<evidence type="ECO:0000256" key="5">
    <source>
        <dbReference type="SAM" id="SignalP"/>
    </source>
</evidence>
<evidence type="ECO:0000256" key="2">
    <source>
        <dbReference type="ARBA" id="ARBA00022729"/>
    </source>
</evidence>
<protein>
    <submittedName>
        <fullName evidence="7">Arylsulfatase</fullName>
    </submittedName>
</protein>
<dbReference type="InterPro" id="IPR024607">
    <property type="entry name" value="Sulfatase_CS"/>
</dbReference>
<name>A0A8H4PER3_9HYPO</name>
<dbReference type="GO" id="GO:0008449">
    <property type="term" value="F:N-acetylglucosamine-6-sulfatase activity"/>
    <property type="evidence" value="ECO:0007669"/>
    <property type="project" value="TreeGrafter"/>
</dbReference>
<gene>
    <name evidence="7" type="ORF">FALBO_154</name>
</gene>
<evidence type="ECO:0000313" key="7">
    <source>
        <dbReference type="EMBL" id="KAF4472939.1"/>
    </source>
</evidence>
<reference evidence="7 8" key="1">
    <citation type="submission" date="2020-01" db="EMBL/GenBank/DDBJ databases">
        <title>Identification and distribution of gene clusters putatively required for synthesis of sphingolipid metabolism inhibitors in phylogenetically diverse species of the filamentous fungus Fusarium.</title>
        <authorList>
            <person name="Kim H.-S."/>
            <person name="Busman M."/>
            <person name="Brown D.W."/>
            <person name="Divon H."/>
            <person name="Uhlig S."/>
            <person name="Proctor R.H."/>
        </authorList>
    </citation>
    <scope>NUCLEOTIDE SEQUENCE [LARGE SCALE GENOMIC DNA]</scope>
    <source>
        <strain evidence="7 8">NRRL 20459</strain>
    </source>
</reference>
<sequence>MKRPSLSLLACLASIWRGVVASRPPNILFILTDDQDWHMESLKHMPLLQKDLINEGTLYSNHYCTVALCCPSRVNLWTGKAAHNTNVTDVWAPYGGYPKIVREGINDDYLPHWLQAAG</sequence>
<evidence type="ECO:0000313" key="8">
    <source>
        <dbReference type="Proteomes" id="UP000554235"/>
    </source>
</evidence>
<organism evidence="7 8">
    <name type="scientific">Fusarium albosuccineum</name>
    <dbReference type="NCBI Taxonomy" id="1237068"/>
    <lineage>
        <taxon>Eukaryota</taxon>
        <taxon>Fungi</taxon>
        <taxon>Dikarya</taxon>
        <taxon>Ascomycota</taxon>
        <taxon>Pezizomycotina</taxon>
        <taxon>Sordariomycetes</taxon>
        <taxon>Hypocreomycetidae</taxon>
        <taxon>Hypocreales</taxon>
        <taxon>Nectriaceae</taxon>
        <taxon>Fusarium</taxon>
        <taxon>Fusarium decemcellulare species complex</taxon>
    </lineage>
</organism>
<keyword evidence="4" id="KW-0325">Glycoprotein</keyword>
<dbReference type="InterPro" id="IPR017850">
    <property type="entry name" value="Alkaline_phosphatase_core_sf"/>
</dbReference>
<dbReference type="Pfam" id="PF00884">
    <property type="entry name" value="Sulfatase"/>
    <property type="match status" value="1"/>
</dbReference>
<dbReference type="EMBL" id="JAADYS010000017">
    <property type="protein sequence ID" value="KAF4472939.1"/>
    <property type="molecule type" value="Genomic_DNA"/>
</dbReference>
<feature type="domain" description="Sulfatase N-terminal" evidence="6">
    <location>
        <begin position="25"/>
        <end position="118"/>
    </location>
</feature>
<dbReference type="InterPro" id="IPR000917">
    <property type="entry name" value="Sulfatase_N"/>
</dbReference>
<evidence type="ECO:0000256" key="3">
    <source>
        <dbReference type="ARBA" id="ARBA00022801"/>
    </source>
</evidence>
<comment type="caution">
    <text evidence="7">The sequence shown here is derived from an EMBL/GenBank/DDBJ whole genome shotgun (WGS) entry which is preliminary data.</text>
</comment>
<dbReference type="SUPFAM" id="SSF53649">
    <property type="entry name" value="Alkaline phosphatase-like"/>
    <property type="match status" value="1"/>
</dbReference>
<dbReference type="GO" id="GO:0005539">
    <property type="term" value="F:glycosaminoglycan binding"/>
    <property type="evidence" value="ECO:0007669"/>
    <property type="project" value="TreeGrafter"/>
</dbReference>
<dbReference type="PROSITE" id="PS00523">
    <property type="entry name" value="SULFATASE_1"/>
    <property type="match status" value="1"/>
</dbReference>
<dbReference type="OrthoDB" id="96314at2759"/>
<keyword evidence="2 5" id="KW-0732">Signal</keyword>
<evidence type="ECO:0000256" key="1">
    <source>
        <dbReference type="ARBA" id="ARBA00008779"/>
    </source>
</evidence>
<dbReference type="PANTHER" id="PTHR43108">
    <property type="entry name" value="N-ACETYLGLUCOSAMINE-6-SULFATASE FAMILY MEMBER"/>
    <property type="match status" value="1"/>
</dbReference>
<dbReference type="PANTHER" id="PTHR43108:SF8">
    <property type="entry name" value="SD21168P"/>
    <property type="match status" value="1"/>
</dbReference>
<feature type="chain" id="PRO_5034905082" evidence="5">
    <location>
        <begin position="22"/>
        <end position="118"/>
    </location>
</feature>
<evidence type="ECO:0000256" key="4">
    <source>
        <dbReference type="ARBA" id="ARBA00023180"/>
    </source>
</evidence>
<accession>A0A8H4PER3</accession>
<comment type="similarity">
    <text evidence="1">Belongs to the sulfatase family.</text>
</comment>